<dbReference type="GO" id="GO:0003677">
    <property type="term" value="F:DNA binding"/>
    <property type="evidence" value="ECO:0007669"/>
    <property type="project" value="InterPro"/>
</dbReference>
<dbReference type="Gene3D" id="1.10.260.40">
    <property type="entry name" value="lambda repressor-like DNA-binding domains"/>
    <property type="match status" value="1"/>
</dbReference>
<dbReference type="EMBL" id="QUNO01000023">
    <property type="protein sequence ID" value="REH30734.1"/>
    <property type="molecule type" value="Genomic_DNA"/>
</dbReference>
<name>A0A3E0GY05_9PSEU</name>
<dbReference type="Proteomes" id="UP000256269">
    <property type="component" value="Unassembled WGS sequence"/>
</dbReference>
<protein>
    <submittedName>
        <fullName evidence="2">Helix-turn-helix protein</fullName>
    </submittedName>
</protein>
<dbReference type="Gene3D" id="3.30.450.180">
    <property type="match status" value="1"/>
</dbReference>
<dbReference type="SUPFAM" id="SSF47413">
    <property type="entry name" value="lambda repressor-like DNA-binding domains"/>
    <property type="match status" value="1"/>
</dbReference>
<reference evidence="2 3" key="1">
    <citation type="submission" date="2018-08" db="EMBL/GenBank/DDBJ databases">
        <title>Genomic Encyclopedia of Archaeal and Bacterial Type Strains, Phase II (KMG-II): from individual species to whole genera.</title>
        <authorList>
            <person name="Goeker M."/>
        </authorList>
    </citation>
    <scope>NUCLEOTIDE SEQUENCE [LARGE SCALE GENOMIC DNA]</scope>
    <source>
        <strain evidence="2 3">DSM 45791</strain>
    </source>
</reference>
<keyword evidence="3" id="KW-1185">Reference proteome</keyword>
<accession>A0A3E0GY05</accession>
<evidence type="ECO:0000313" key="2">
    <source>
        <dbReference type="EMBL" id="REH30734.1"/>
    </source>
</evidence>
<dbReference type="Pfam" id="PF13560">
    <property type="entry name" value="HTH_31"/>
    <property type="match status" value="1"/>
</dbReference>
<feature type="domain" description="HTH cro/C1-type" evidence="1">
    <location>
        <begin position="10"/>
        <end position="83"/>
    </location>
</feature>
<sequence length="296" mass="32190">MDNRAQIREFLATRRAKLTPEQAGLPAGSGRRRVPGLRREEVAVLAGVSTDWYVRLEKGHIVGVSDDVLEAVARALQLNDAERAHLFNLARAAKPAHAPRRPTKFALRPSVQRILDSMTTAGAFVHNGRLDILAINPLGRALYAPVFDNPAHRANIARFNFLDPSAEDFYPDWNATADTTVALLRTEAGRDPHNRELADLVGELATRSNAFRIRWGAHDVRTHRTGRKSFHHPVVGALDLDFDTMDLSGSTGERLTLTACTAEPDTASGDALALLASWAATHIDAAAEPSGRAHAG</sequence>
<organism evidence="2 3">
    <name type="scientific">Kutzneria buriramensis</name>
    <dbReference type="NCBI Taxonomy" id="1045776"/>
    <lineage>
        <taxon>Bacteria</taxon>
        <taxon>Bacillati</taxon>
        <taxon>Actinomycetota</taxon>
        <taxon>Actinomycetes</taxon>
        <taxon>Pseudonocardiales</taxon>
        <taxon>Pseudonocardiaceae</taxon>
        <taxon>Kutzneria</taxon>
    </lineage>
</organism>
<dbReference type="SMART" id="SM00530">
    <property type="entry name" value="HTH_XRE"/>
    <property type="match status" value="1"/>
</dbReference>
<dbReference type="CDD" id="cd00093">
    <property type="entry name" value="HTH_XRE"/>
    <property type="match status" value="1"/>
</dbReference>
<evidence type="ECO:0000259" key="1">
    <source>
        <dbReference type="SMART" id="SM00530"/>
    </source>
</evidence>
<dbReference type="InterPro" id="IPR010982">
    <property type="entry name" value="Lambda_DNA-bd_dom_sf"/>
</dbReference>
<dbReference type="InterPro" id="IPR001387">
    <property type="entry name" value="Cro/C1-type_HTH"/>
</dbReference>
<dbReference type="InterPro" id="IPR041413">
    <property type="entry name" value="MLTR_LBD"/>
</dbReference>
<comment type="caution">
    <text evidence="2">The sequence shown here is derived from an EMBL/GenBank/DDBJ whole genome shotgun (WGS) entry which is preliminary data.</text>
</comment>
<evidence type="ECO:0000313" key="3">
    <source>
        <dbReference type="Proteomes" id="UP000256269"/>
    </source>
</evidence>
<dbReference type="Pfam" id="PF17765">
    <property type="entry name" value="MLTR_LBD"/>
    <property type="match status" value="1"/>
</dbReference>
<dbReference type="PANTHER" id="PTHR35010:SF2">
    <property type="entry name" value="BLL4672 PROTEIN"/>
    <property type="match status" value="1"/>
</dbReference>
<proteinExistence type="predicted"/>
<gene>
    <name evidence="2" type="ORF">BCF44_12393</name>
</gene>
<dbReference type="PANTHER" id="PTHR35010">
    <property type="entry name" value="BLL4672 PROTEIN-RELATED"/>
    <property type="match status" value="1"/>
</dbReference>
<dbReference type="AlphaFoldDB" id="A0A3E0GY05"/>